<sequence length="139" mass="15106">MVRTPGAVLRMHRRGGMPAVRTALWAVRSVRLVRRQLVRRTMAEVHLPAPPPGAAGQRTVLLGALRRSEANCLERSLVLQRWYGGQRIARTVVIGVTAPSTGFHAHAWLDGEPDGEAAAMTEILRRPAPPAWLAAAGEP</sequence>
<evidence type="ECO:0000313" key="3">
    <source>
        <dbReference type="Proteomes" id="UP000198937"/>
    </source>
</evidence>
<protein>
    <submittedName>
        <fullName evidence="2">Transglutaminase-like superfamily protein</fullName>
    </submittedName>
</protein>
<dbReference type="Proteomes" id="UP000198937">
    <property type="component" value="Unassembled WGS sequence"/>
</dbReference>
<accession>A0A1C6UQU5</accession>
<proteinExistence type="predicted"/>
<organism evidence="2 3">
    <name type="scientific">Micromonospora yangpuensis</name>
    <dbReference type="NCBI Taxonomy" id="683228"/>
    <lineage>
        <taxon>Bacteria</taxon>
        <taxon>Bacillati</taxon>
        <taxon>Actinomycetota</taxon>
        <taxon>Actinomycetes</taxon>
        <taxon>Micromonosporales</taxon>
        <taxon>Micromonosporaceae</taxon>
        <taxon>Micromonospora</taxon>
    </lineage>
</organism>
<reference evidence="2 3" key="1">
    <citation type="submission" date="2016-06" db="EMBL/GenBank/DDBJ databases">
        <authorList>
            <person name="Kjaerup R.B."/>
            <person name="Dalgaard T.S."/>
            <person name="Juul-Madsen H.R."/>
        </authorList>
    </citation>
    <scope>NUCLEOTIDE SEQUENCE [LARGE SCALE GENOMIC DNA]</scope>
    <source>
        <strain evidence="2 3">DSM 45577</strain>
    </source>
</reference>
<dbReference type="EMBL" id="FMIA01000002">
    <property type="protein sequence ID" value="SCL56437.1"/>
    <property type="molecule type" value="Genomic_DNA"/>
</dbReference>
<dbReference type="Pfam" id="PF13471">
    <property type="entry name" value="Transglut_core3"/>
    <property type="match status" value="1"/>
</dbReference>
<dbReference type="InterPro" id="IPR032708">
    <property type="entry name" value="McjB_C"/>
</dbReference>
<dbReference type="NCBIfam" id="NF033537">
    <property type="entry name" value="lasso_biosyn_B2"/>
    <property type="match status" value="1"/>
</dbReference>
<gene>
    <name evidence="2" type="ORF">GA0070617_3241</name>
</gene>
<feature type="domain" description="Microcin J25-processing protein McjB C-terminal" evidence="1">
    <location>
        <begin position="29"/>
        <end position="112"/>
    </location>
</feature>
<evidence type="ECO:0000313" key="2">
    <source>
        <dbReference type="EMBL" id="SCL56437.1"/>
    </source>
</evidence>
<dbReference type="AlphaFoldDB" id="A0A1C6UQU5"/>
<dbReference type="STRING" id="683228.GA0070617_3241"/>
<keyword evidence="3" id="KW-1185">Reference proteome</keyword>
<evidence type="ECO:0000259" key="1">
    <source>
        <dbReference type="Pfam" id="PF13471"/>
    </source>
</evidence>
<name>A0A1C6UQU5_9ACTN</name>
<dbReference type="InterPro" id="IPR053521">
    <property type="entry name" value="McjB-like"/>
</dbReference>